<name>A0ABR9XE10_9SPHI</name>
<organism evidence="2 3">
    <name type="scientific">Mucilaginibacter boryungensis</name>
    <dbReference type="NCBI Taxonomy" id="768480"/>
    <lineage>
        <taxon>Bacteria</taxon>
        <taxon>Pseudomonadati</taxon>
        <taxon>Bacteroidota</taxon>
        <taxon>Sphingobacteriia</taxon>
        <taxon>Sphingobacteriales</taxon>
        <taxon>Sphingobacteriaceae</taxon>
        <taxon>Mucilaginibacter</taxon>
    </lineage>
</organism>
<dbReference type="Gene3D" id="3.20.20.140">
    <property type="entry name" value="Metal-dependent hydrolases"/>
    <property type="match status" value="1"/>
</dbReference>
<protein>
    <submittedName>
        <fullName evidence="2">Amidohydrolase family protein</fullName>
    </submittedName>
</protein>
<dbReference type="InterPro" id="IPR006680">
    <property type="entry name" value="Amidohydro-rel"/>
</dbReference>
<dbReference type="RefSeq" id="WP_194104896.1">
    <property type="nucleotide sequence ID" value="NZ_JADFFM010000001.1"/>
</dbReference>
<comment type="caution">
    <text evidence="2">The sequence shown here is derived from an EMBL/GenBank/DDBJ whole genome shotgun (WGS) entry which is preliminary data.</text>
</comment>
<dbReference type="PROSITE" id="PS51318">
    <property type="entry name" value="TAT"/>
    <property type="match status" value="1"/>
</dbReference>
<sequence>MSNSKSFSRRNFIAGAGLLVAGATLRVKGAGFSGWDDEPIIDIHQHTDYAGRTNAELFAHQKTMGVTNTILLPAGHDINYGSTNYGFSNGLQVHATSNEACYKIAQERPKEYMFGANEVPDVPNAIKEIEKYLKLGAPIIGESKFNVECDSPEMQDIYQLAQQYKVPVLMHFQYKIYNRGFERMYTMLEKYPKVNFIAHAQTWWAHIDKNYPNQNILYPTGKVTPGGLTDQLLSKYSNIWGDVSGGSGLRAMTRDEDFYKDFMTRHQDRLLYGSDCDDKVGTGKACTGWQAIQQIKKLAASKEIERKILYHNAKKLMRLDV</sequence>
<dbReference type="SUPFAM" id="SSF51556">
    <property type="entry name" value="Metallo-dependent hydrolases"/>
    <property type="match status" value="1"/>
</dbReference>
<dbReference type="EMBL" id="JADFFM010000001">
    <property type="protein sequence ID" value="MBE9665491.1"/>
    <property type="molecule type" value="Genomic_DNA"/>
</dbReference>
<proteinExistence type="predicted"/>
<gene>
    <name evidence="2" type="ORF">IRJ18_03900</name>
</gene>
<feature type="domain" description="Amidohydrolase-related" evidence="1">
    <location>
        <begin position="41"/>
        <end position="318"/>
    </location>
</feature>
<dbReference type="Pfam" id="PF04909">
    <property type="entry name" value="Amidohydro_2"/>
    <property type="match status" value="1"/>
</dbReference>
<evidence type="ECO:0000313" key="3">
    <source>
        <dbReference type="Proteomes" id="UP000632774"/>
    </source>
</evidence>
<reference evidence="2 3" key="1">
    <citation type="submission" date="2020-10" db="EMBL/GenBank/DDBJ databases">
        <title>Mucilaginibacter mali sp. nov., isolated from rhizosphere soil of apple orchard.</title>
        <authorList>
            <person name="Lee J.-S."/>
            <person name="Kim H.S."/>
            <person name="Kim J.-S."/>
        </authorList>
    </citation>
    <scope>NUCLEOTIDE SEQUENCE [LARGE SCALE GENOMIC DNA]</scope>
    <source>
        <strain evidence="2 3">KCTC 23157</strain>
    </source>
</reference>
<evidence type="ECO:0000313" key="2">
    <source>
        <dbReference type="EMBL" id="MBE9665491.1"/>
    </source>
</evidence>
<keyword evidence="3" id="KW-1185">Reference proteome</keyword>
<dbReference type="InterPro" id="IPR006311">
    <property type="entry name" value="TAT_signal"/>
</dbReference>
<dbReference type="InterPro" id="IPR032466">
    <property type="entry name" value="Metal_Hydrolase"/>
</dbReference>
<dbReference type="Proteomes" id="UP000632774">
    <property type="component" value="Unassembled WGS sequence"/>
</dbReference>
<accession>A0ABR9XE10</accession>
<evidence type="ECO:0000259" key="1">
    <source>
        <dbReference type="Pfam" id="PF04909"/>
    </source>
</evidence>